<dbReference type="GO" id="GO:0047480">
    <property type="term" value="F:UDP-N-acetylmuramoyl-tripeptide-D-alanyl-D-alanine ligase activity"/>
    <property type="evidence" value="ECO:0007669"/>
    <property type="project" value="UniProtKB-EC"/>
</dbReference>
<comment type="subcellular location">
    <subcellularLocation>
        <location evidence="10 11">Cytoplasm</location>
    </subcellularLocation>
</comment>
<dbReference type="RefSeq" id="WP_340271286.1">
    <property type="nucleotide sequence ID" value="NZ_JBBEOG010000010.1"/>
</dbReference>
<keyword evidence="3 10" id="KW-0132">Cell division</keyword>
<comment type="similarity">
    <text evidence="10">Belongs to the MurCDEF family. MurF subfamily.</text>
</comment>
<evidence type="ECO:0000256" key="8">
    <source>
        <dbReference type="ARBA" id="ARBA00023306"/>
    </source>
</evidence>
<organism evidence="15 16">
    <name type="scientific">Aquipuribacter nitratireducens</name>
    <dbReference type="NCBI Taxonomy" id="650104"/>
    <lineage>
        <taxon>Bacteria</taxon>
        <taxon>Bacillati</taxon>
        <taxon>Actinomycetota</taxon>
        <taxon>Actinomycetes</taxon>
        <taxon>Micrococcales</taxon>
        <taxon>Intrasporangiaceae</taxon>
        <taxon>Aquipuribacter</taxon>
    </lineage>
</organism>
<evidence type="ECO:0000256" key="5">
    <source>
        <dbReference type="ARBA" id="ARBA00022840"/>
    </source>
</evidence>
<dbReference type="Proteomes" id="UP001596122">
    <property type="component" value="Unassembled WGS sequence"/>
</dbReference>
<keyword evidence="9 10" id="KW-0961">Cell wall biogenesis/degradation</keyword>
<dbReference type="PANTHER" id="PTHR43024:SF1">
    <property type="entry name" value="UDP-N-ACETYLMURAMOYL-TRIPEPTIDE--D-ALANYL-D-ALANINE LIGASE"/>
    <property type="match status" value="1"/>
</dbReference>
<evidence type="ECO:0000256" key="10">
    <source>
        <dbReference type="HAMAP-Rule" id="MF_02019"/>
    </source>
</evidence>
<dbReference type="PANTHER" id="PTHR43024">
    <property type="entry name" value="UDP-N-ACETYLMURAMOYL-TRIPEPTIDE--D-ALANYL-D-ALANINE LIGASE"/>
    <property type="match status" value="1"/>
</dbReference>
<dbReference type="InterPro" id="IPR005863">
    <property type="entry name" value="UDP-N-AcMur_synth"/>
</dbReference>
<evidence type="ECO:0000259" key="12">
    <source>
        <dbReference type="Pfam" id="PF01225"/>
    </source>
</evidence>
<dbReference type="HAMAP" id="MF_02019">
    <property type="entry name" value="MurF"/>
    <property type="match status" value="1"/>
</dbReference>
<dbReference type="Gene3D" id="3.40.1190.10">
    <property type="entry name" value="Mur-like, catalytic domain"/>
    <property type="match status" value="1"/>
</dbReference>
<evidence type="ECO:0000256" key="4">
    <source>
        <dbReference type="ARBA" id="ARBA00022741"/>
    </source>
</evidence>
<accession>A0ABW0GTJ3</accession>
<feature type="domain" description="Mur ligase central" evidence="14">
    <location>
        <begin position="124"/>
        <end position="328"/>
    </location>
</feature>
<protein>
    <recommendedName>
        <fullName evidence="10 11">UDP-N-acetylmuramoyl-tripeptide--D-alanyl-D-alanine ligase</fullName>
        <ecNumber evidence="10 11">6.3.2.10</ecNumber>
    </recommendedName>
    <alternativeName>
        <fullName evidence="10">D-alanyl-D-alanine-adding enzyme</fullName>
    </alternativeName>
</protein>
<evidence type="ECO:0000256" key="2">
    <source>
        <dbReference type="ARBA" id="ARBA00022598"/>
    </source>
</evidence>
<evidence type="ECO:0000259" key="14">
    <source>
        <dbReference type="Pfam" id="PF08245"/>
    </source>
</evidence>
<reference evidence="16" key="1">
    <citation type="journal article" date="2019" name="Int. J. Syst. Evol. Microbiol.">
        <title>The Global Catalogue of Microorganisms (GCM) 10K type strain sequencing project: providing services to taxonomists for standard genome sequencing and annotation.</title>
        <authorList>
            <consortium name="The Broad Institute Genomics Platform"/>
            <consortium name="The Broad Institute Genome Sequencing Center for Infectious Disease"/>
            <person name="Wu L."/>
            <person name="Ma J."/>
        </authorList>
    </citation>
    <scope>NUCLEOTIDE SEQUENCE [LARGE SCALE GENOMIC DNA]</scope>
    <source>
        <strain evidence="16">CCUG 43114</strain>
    </source>
</reference>
<dbReference type="InterPro" id="IPR036615">
    <property type="entry name" value="Mur_ligase_C_dom_sf"/>
</dbReference>
<comment type="function">
    <text evidence="10 11">Involved in cell wall formation. Catalyzes the final step in the synthesis of UDP-N-acetylmuramoyl-pentapeptide, the precursor of murein.</text>
</comment>
<dbReference type="EMBL" id="JBHSLD010000015">
    <property type="protein sequence ID" value="MFC5382231.1"/>
    <property type="molecule type" value="Genomic_DNA"/>
</dbReference>
<proteinExistence type="inferred from homology"/>
<keyword evidence="5 10" id="KW-0067">ATP-binding</keyword>
<dbReference type="InterPro" id="IPR035911">
    <property type="entry name" value="MurE/MurF_N"/>
</dbReference>
<evidence type="ECO:0000313" key="16">
    <source>
        <dbReference type="Proteomes" id="UP001596122"/>
    </source>
</evidence>
<gene>
    <name evidence="10 15" type="primary">murF</name>
    <name evidence="15" type="ORF">ACFPJ6_15790</name>
</gene>
<dbReference type="EC" id="6.3.2.10" evidence="10 11"/>
<dbReference type="InterPro" id="IPR000713">
    <property type="entry name" value="Mur_ligase_N"/>
</dbReference>
<keyword evidence="7 10" id="KW-0573">Peptidoglycan synthesis</keyword>
<dbReference type="Pfam" id="PF02875">
    <property type="entry name" value="Mur_ligase_C"/>
    <property type="match status" value="1"/>
</dbReference>
<keyword evidence="1 10" id="KW-0963">Cytoplasm</keyword>
<evidence type="ECO:0000259" key="13">
    <source>
        <dbReference type="Pfam" id="PF02875"/>
    </source>
</evidence>
<dbReference type="Pfam" id="PF01225">
    <property type="entry name" value="Mur_ligase"/>
    <property type="match status" value="1"/>
</dbReference>
<comment type="catalytic activity">
    <reaction evidence="10 11">
        <text>D-alanyl-D-alanine + UDP-N-acetyl-alpha-D-muramoyl-L-alanyl-gamma-D-glutamyl-meso-2,6-diaminopimelate + ATP = UDP-N-acetyl-alpha-D-muramoyl-L-alanyl-gamma-D-glutamyl-meso-2,6-diaminopimeloyl-D-alanyl-D-alanine + ADP + phosphate + H(+)</text>
        <dbReference type="Rhea" id="RHEA:28374"/>
        <dbReference type="ChEBI" id="CHEBI:15378"/>
        <dbReference type="ChEBI" id="CHEBI:30616"/>
        <dbReference type="ChEBI" id="CHEBI:43474"/>
        <dbReference type="ChEBI" id="CHEBI:57822"/>
        <dbReference type="ChEBI" id="CHEBI:61386"/>
        <dbReference type="ChEBI" id="CHEBI:83905"/>
        <dbReference type="ChEBI" id="CHEBI:456216"/>
        <dbReference type="EC" id="6.3.2.10"/>
    </reaction>
</comment>
<sequence>MIARDAREVAEVVGGSVLPGAAPAGGPEGRDEHALRGIAVVDSRAVGAGDLFVAVPGTRVDGHDFVAAAVGSGAGAALVEHDVPGGQALAAPLVRVDDTVAALTGLARWSHARGREAGTRTVGITGSAGKTTTKDLLAAVLRRLVPGAEEPAGERLVVATPGSYNNELGLPLTVLRADATTRLLVVEMGARGTGHVAHLCGIARPDVAVVLGVGSAHLSEFGSREAIAQAKGELVEALDGDDPAALAVLNGDDALVRAMAGRTRAPVLLVGTGSGCGVRADDVDLDADARLRFTLVDARGTSERRAPVRLALTGEQHLGNALAAAAVALHVTGADVAAVADALTGARPASRYRMEVVDRPDGVRVINDAYNASPEAVAAALRALAHVGRAAEPRRRTWAVLGEMLELGEHAREAHDRVGRLAVRLNVDRLVAVGDGALHVHTGAAHEGSWGEESVHVPDIDAARALLAAELAPGDVVLVKASNSVGLWRLGEELARAGQGVGA</sequence>
<comment type="pathway">
    <text evidence="10 11">Cell wall biogenesis; peptidoglycan biosynthesis.</text>
</comment>
<dbReference type="SUPFAM" id="SSF53623">
    <property type="entry name" value="MurD-like peptide ligases, catalytic domain"/>
    <property type="match status" value="1"/>
</dbReference>
<evidence type="ECO:0000256" key="11">
    <source>
        <dbReference type="RuleBase" id="RU004136"/>
    </source>
</evidence>
<keyword evidence="4 10" id="KW-0547">Nucleotide-binding</keyword>
<keyword evidence="16" id="KW-1185">Reference proteome</keyword>
<dbReference type="Pfam" id="PF08245">
    <property type="entry name" value="Mur_ligase_M"/>
    <property type="match status" value="1"/>
</dbReference>
<dbReference type="SUPFAM" id="SSF63418">
    <property type="entry name" value="MurE/MurF N-terminal domain"/>
    <property type="match status" value="1"/>
</dbReference>
<dbReference type="InterPro" id="IPR051046">
    <property type="entry name" value="MurCDEF_CellWall_CoF430Synth"/>
</dbReference>
<keyword evidence="2 10" id="KW-0436">Ligase</keyword>
<evidence type="ECO:0000256" key="1">
    <source>
        <dbReference type="ARBA" id="ARBA00022490"/>
    </source>
</evidence>
<evidence type="ECO:0000313" key="15">
    <source>
        <dbReference type="EMBL" id="MFC5382231.1"/>
    </source>
</evidence>
<dbReference type="Gene3D" id="3.90.190.20">
    <property type="entry name" value="Mur ligase, C-terminal domain"/>
    <property type="match status" value="1"/>
</dbReference>
<feature type="binding site" evidence="10">
    <location>
        <begin position="126"/>
        <end position="132"/>
    </location>
    <ligand>
        <name>ATP</name>
        <dbReference type="ChEBI" id="CHEBI:30616"/>
    </ligand>
</feature>
<dbReference type="InterPro" id="IPR004101">
    <property type="entry name" value="Mur_ligase_C"/>
</dbReference>
<comment type="caution">
    <text evidence="15">The sequence shown here is derived from an EMBL/GenBank/DDBJ whole genome shotgun (WGS) entry which is preliminary data.</text>
</comment>
<keyword evidence="6 10" id="KW-0133">Cell shape</keyword>
<evidence type="ECO:0000256" key="9">
    <source>
        <dbReference type="ARBA" id="ARBA00023316"/>
    </source>
</evidence>
<evidence type="ECO:0000256" key="6">
    <source>
        <dbReference type="ARBA" id="ARBA00022960"/>
    </source>
</evidence>
<feature type="domain" description="Mur ligase C-terminal" evidence="13">
    <location>
        <begin position="353"/>
        <end position="482"/>
    </location>
</feature>
<dbReference type="SUPFAM" id="SSF53244">
    <property type="entry name" value="MurD-like peptide ligases, peptide-binding domain"/>
    <property type="match status" value="1"/>
</dbReference>
<dbReference type="Gene3D" id="3.40.1390.10">
    <property type="entry name" value="MurE/MurF, N-terminal domain"/>
    <property type="match status" value="1"/>
</dbReference>
<keyword evidence="8 10" id="KW-0131">Cell cycle</keyword>
<dbReference type="InterPro" id="IPR036565">
    <property type="entry name" value="Mur-like_cat_sf"/>
</dbReference>
<evidence type="ECO:0000256" key="3">
    <source>
        <dbReference type="ARBA" id="ARBA00022618"/>
    </source>
</evidence>
<dbReference type="InterPro" id="IPR013221">
    <property type="entry name" value="Mur_ligase_cen"/>
</dbReference>
<dbReference type="NCBIfam" id="TIGR01143">
    <property type="entry name" value="murF"/>
    <property type="match status" value="1"/>
</dbReference>
<evidence type="ECO:0000256" key="7">
    <source>
        <dbReference type="ARBA" id="ARBA00022984"/>
    </source>
</evidence>
<name>A0ABW0GTJ3_9MICO</name>
<feature type="domain" description="Mur ligase N-terminal catalytic" evidence="12">
    <location>
        <begin position="41"/>
        <end position="108"/>
    </location>
</feature>